<name>A0A0U1DTP7_9MYCO</name>
<proteinExistence type="predicted"/>
<reference evidence="1 2" key="1">
    <citation type="submission" date="2015-03" db="EMBL/GenBank/DDBJ databases">
        <authorList>
            <person name="Murphy D."/>
        </authorList>
    </citation>
    <scope>NUCLEOTIDE SEQUENCE [LARGE SCALE GENOMIC DNA]</scope>
    <source>
        <strain evidence="1 2">D16</strain>
    </source>
</reference>
<sequence length="298" mass="31959">MGKAIAKGRAGYARVTPTTSPALMDTAGVSAEALDELTHLVAMSPPKLADINAAVREVCALTLGLPPLPAETRGGAVDPMVTEFAEQFSIDVTGINNAQRAAFSDLLGPDVFTVATLIYVADFVPRMRAGLSVLGVGWPDDPVVWDHDTNPADHVLDTFVPAVGRMRELDPVTSEIVRLRGARQHNCRLCKSLRESAALEAGATESDYDAIDDFENSDLSDRHKAALRYVDALIWTPAQVSGDELRQHFSEGEAIELTLDVMRNACNKVAVALGADAARVDEGTEEYRLGADGQPIYS</sequence>
<organism evidence="1 2">
    <name type="scientific">Mycolicibacterium conceptionense</name>
    <dbReference type="NCBI Taxonomy" id="451644"/>
    <lineage>
        <taxon>Bacteria</taxon>
        <taxon>Bacillati</taxon>
        <taxon>Actinomycetota</taxon>
        <taxon>Actinomycetes</taxon>
        <taxon>Mycobacteriales</taxon>
        <taxon>Mycobacteriaceae</taxon>
        <taxon>Mycolicibacterium</taxon>
    </lineage>
</organism>
<gene>
    <name evidence="1" type="ORF">BN970_05034</name>
</gene>
<evidence type="ECO:0000313" key="2">
    <source>
        <dbReference type="Proteomes" id="UP000182227"/>
    </source>
</evidence>
<dbReference type="Proteomes" id="UP000182227">
    <property type="component" value="Unassembled WGS sequence"/>
</dbReference>
<evidence type="ECO:0000313" key="1">
    <source>
        <dbReference type="EMBL" id="CQD21514.1"/>
    </source>
</evidence>
<evidence type="ECO:0008006" key="3">
    <source>
        <dbReference type="Google" id="ProtNLM"/>
    </source>
</evidence>
<dbReference type="AlphaFoldDB" id="A0A0U1DTP7"/>
<dbReference type="SUPFAM" id="SSF69118">
    <property type="entry name" value="AhpD-like"/>
    <property type="match status" value="1"/>
</dbReference>
<dbReference type="InterPro" id="IPR029032">
    <property type="entry name" value="AhpD-like"/>
</dbReference>
<dbReference type="EMBL" id="CTEF01000004">
    <property type="protein sequence ID" value="CQD21514.1"/>
    <property type="molecule type" value="Genomic_DNA"/>
</dbReference>
<dbReference type="Gene3D" id="1.20.1290.10">
    <property type="entry name" value="AhpD-like"/>
    <property type="match status" value="1"/>
</dbReference>
<protein>
    <recommendedName>
        <fullName evidence="3">Carboxymuconolactone decarboxylase</fullName>
    </recommendedName>
</protein>
<accession>A0A0U1DTP7</accession>